<protein>
    <submittedName>
        <fullName evidence="2">Uncharacterized protein</fullName>
    </submittedName>
</protein>
<name>A0AAV2SWK9_MEGNR</name>
<evidence type="ECO:0000256" key="1">
    <source>
        <dbReference type="SAM" id="MobiDB-lite"/>
    </source>
</evidence>
<sequence length="192" mass="22164">MTLSNCELFKKVKECKFISDPSIFTFILESQNLTLDDLNETDRAYLNHFVKCFVDLSKKKWKQVYGVQHRFDGRFGDWLSRDVAIPDLSKAIENTTASSLENGRSSIDFSKLNKRPSSRSTERISDENYEKTRKFENSPDKHIIPRKISPSDALAHILEYDLTEVAYTNMLLISKDHGADIWPPYNEACSMN</sequence>
<comment type="caution">
    <text evidence="2">The sequence shown here is derived from an EMBL/GenBank/DDBJ whole genome shotgun (WGS) entry which is preliminary data.</text>
</comment>
<feature type="region of interest" description="Disordered" evidence="1">
    <location>
        <begin position="108"/>
        <end position="127"/>
    </location>
</feature>
<reference evidence="2 3" key="1">
    <citation type="submission" date="2024-05" db="EMBL/GenBank/DDBJ databases">
        <authorList>
            <person name="Wallberg A."/>
        </authorList>
    </citation>
    <scope>NUCLEOTIDE SEQUENCE [LARGE SCALE GENOMIC DNA]</scope>
</reference>
<accession>A0AAV2SWK9</accession>
<proteinExistence type="predicted"/>
<keyword evidence="3" id="KW-1185">Reference proteome</keyword>
<evidence type="ECO:0000313" key="3">
    <source>
        <dbReference type="Proteomes" id="UP001497623"/>
    </source>
</evidence>
<organism evidence="2 3">
    <name type="scientific">Meganyctiphanes norvegica</name>
    <name type="common">Northern krill</name>
    <name type="synonym">Thysanopoda norvegica</name>
    <dbReference type="NCBI Taxonomy" id="48144"/>
    <lineage>
        <taxon>Eukaryota</taxon>
        <taxon>Metazoa</taxon>
        <taxon>Ecdysozoa</taxon>
        <taxon>Arthropoda</taxon>
        <taxon>Crustacea</taxon>
        <taxon>Multicrustacea</taxon>
        <taxon>Malacostraca</taxon>
        <taxon>Eumalacostraca</taxon>
        <taxon>Eucarida</taxon>
        <taxon>Euphausiacea</taxon>
        <taxon>Euphausiidae</taxon>
        <taxon>Meganyctiphanes</taxon>
    </lineage>
</organism>
<dbReference type="AlphaFoldDB" id="A0AAV2SWK9"/>
<evidence type="ECO:0000313" key="2">
    <source>
        <dbReference type="EMBL" id="CAL4240953.1"/>
    </source>
</evidence>
<dbReference type="EMBL" id="CAXKWB010128672">
    <property type="protein sequence ID" value="CAL4240953.1"/>
    <property type="molecule type" value="Genomic_DNA"/>
</dbReference>
<gene>
    <name evidence="2" type="ORF">MNOR_LOCUS40645</name>
</gene>
<dbReference type="Proteomes" id="UP001497623">
    <property type="component" value="Unassembled WGS sequence"/>
</dbReference>